<comment type="catalytic activity">
    <reaction evidence="9">
        <text>L-arabinose(out) + ATP + H2O = L-arabinose(in) + ADP + phosphate + H(+)</text>
        <dbReference type="Rhea" id="RHEA:30007"/>
        <dbReference type="ChEBI" id="CHEBI:15377"/>
        <dbReference type="ChEBI" id="CHEBI:15378"/>
        <dbReference type="ChEBI" id="CHEBI:17535"/>
        <dbReference type="ChEBI" id="CHEBI:30616"/>
        <dbReference type="ChEBI" id="CHEBI:43474"/>
        <dbReference type="ChEBI" id="CHEBI:456216"/>
        <dbReference type="EC" id="7.5.2.13"/>
    </reaction>
    <physiologicalReaction direction="left-to-right" evidence="9">
        <dbReference type="Rhea" id="RHEA:30008"/>
    </physiologicalReaction>
</comment>
<dbReference type="Gene3D" id="2.40.50.140">
    <property type="entry name" value="Nucleic acid-binding proteins"/>
    <property type="match status" value="1"/>
</dbReference>
<accession>E7QZL9</accession>
<evidence type="ECO:0000256" key="5">
    <source>
        <dbReference type="ARBA" id="ARBA00022840"/>
    </source>
</evidence>
<comment type="subunit">
    <text evidence="12">The complex is composed of two ATP-binding proteins (XacJ and XacK), two transmembrane proteins (XacH and XacI) and a solute-binding protein (XacG).</text>
</comment>
<evidence type="ECO:0000259" key="14">
    <source>
        <dbReference type="PROSITE" id="PS50893"/>
    </source>
</evidence>
<dbReference type="InterPro" id="IPR015855">
    <property type="entry name" value="ABC_transpr_MalK-like"/>
</dbReference>
<dbReference type="GO" id="GO:0140359">
    <property type="term" value="F:ABC-type transporter activity"/>
    <property type="evidence" value="ECO:0007669"/>
    <property type="project" value="InterPro"/>
</dbReference>
<dbReference type="InterPro" id="IPR040582">
    <property type="entry name" value="OB_MalK-like"/>
</dbReference>
<dbReference type="FunFam" id="3.40.50.300:FF:000042">
    <property type="entry name" value="Maltose/maltodextrin ABC transporter, ATP-binding protein"/>
    <property type="match status" value="1"/>
</dbReference>
<dbReference type="EMBL" id="AEMG01000029">
    <property type="protein sequence ID" value="EFW90140.1"/>
    <property type="molecule type" value="Genomic_DNA"/>
</dbReference>
<dbReference type="STRING" id="797209.GCA_000376445_03269"/>
<dbReference type="InterPro" id="IPR012340">
    <property type="entry name" value="NA-bd_OB-fold"/>
</dbReference>
<dbReference type="Gene3D" id="3.40.50.300">
    <property type="entry name" value="P-loop containing nucleotide triphosphate hydrolases"/>
    <property type="match status" value="1"/>
</dbReference>
<dbReference type="PANTHER" id="PTHR43875">
    <property type="entry name" value="MALTODEXTRIN IMPORT ATP-BINDING PROTEIN MSMX"/>
    <property type="match status" value="1"/>
</dbReference>
<gene>
    <name evidence="15" type="ORF">ZOD2009_21142</name>
</gene>
<reference evidence="15 16" key="1">
    <citation type="journal article" date="2014" name="ISME J.">
        <title>Trehalose/2-sulfotrehalose biosynthesis and glycine-betaine uptake are widely spread mechanisms for osmoadaptation in the Halobacteriales.</title>
        <authorList>
            <person name="Youssef N.H."/>
            <person name="Savage-Ashlock K.N."/>
            <person name="McCully A.L."/>
            <person name="Luedtke B."/>
            <person name="Shaw E.I."/>
            <person name="Hoff W.D."/>
            <person name="Elshahed M.S."/>
        </authorList>
    </citation>
    <scope>NUCLEOTIDE SEQUENCE [LARGE SCALE GENOMIC DNA]</scope>
    <source>
        <strain evidence="15 16">DX253</strain>
    </source>
</reference>
<evidence type="ECO:0000256" key="10">
    <source>
        <dbReference type="ARBA" id="ARBA00053454"/>
    </source>
</evidence>
<dbReference type="GO" id="GO:0005524">
    <property type="term" value="F:ATP binding"/>
    <property type="evidence" value="ECO:0007669"/>
    <property type="project" value="UniProtKB-KW"/>
</dbReference>
<dbReference type="CDD" id="cd03301">
    <property type="entry name" value="ABC_MalK_N"/>
    <property type="match status" value="1"/>
</dbReference>
<evidence type="ECO:0000313" key="16">
    <source>
        <dbReference type="Proteomes" id="UP000003751"/>
    </source>
</evidence>
<organism evidence="15 16">
    <name type="scientific">Haladaptatus paucihalophilus DX253</name>
    <dbReference type="NCBI Taxonomy" id="797209"/>
    <lineage>
        <taxon>Archaea</taxon>
        <taxon>Methanobacteriati</taxon>
        <taxon>Methanobacteriota</taxon>
        <taxon>Stenosarchaea group</taxon>
        <taxon>Halobacteria</taxon>
        <taxon>Halobacteriales</taxon>
        <taxon>Haladaptataceae</taxon>
        <taxon>Haladaptatus</taxon>
    </lineage>
</organism>
<dbReference type="InterPro" id="IPR003593">
    <property type="entry name" value="AAA+_ATPase"/>
</dbReference>
<dbReference type="Pfam" id="PF00005">
    <property type="entry name" value="ABC_tran"/>
    <property type="match status" value="1"/>
</dbReference>
<keyword evidence="4" id="KW-0547">Nucleotide-binding</keyword>
<evidence type="ECO:0000313" key="15">
    <source>
        <dbReference type="EMBL" id="EFW90140.1"/>
    </source>
</evidence>
<dbReference type="NCBIfam" id="NF008653">
    <property type="entry name" value="PRK11650.1"/>
    <property type="match status" value="1"/>
</dbReference>
<proteinExistence type="inferred from homology"/>
<dbReference type="Proteomes" id="UP000003751">
    <property type="component" value="Unassembled WGS sequence"/>
</dbReference>
<evidence type="ECO:0000256" key="1">
    <source>
        <dbReference type="ARBA" id="ARBA00004202"/>
    </source>
</evidence>
<dbReference type="eggNOG" id="arCOG00177">
    <property type="taxonomic scope" value="Archaea"/>
</dbReference>
<evidence type="ECO:0000256" key="2">
    <source>
        <dbReference type="ARBA" id="ARBA00022448"/>
    </source>
</evidence>
<dbReference type="GO" id="GO:0008643">
    <property type="term" value="P:carbohydrate transport"/>
    <property type="evidence" value="ECO:0007669"/>
    <property type="project" value="InterPro"/>
</dbReference>
<evidence type="ECO:0000256" key="12">
    <source>
        <dbReference type="ARBA" id="ARBA00065962"/>
    </source>
</evidence>
<dbReference type="PANTHER" id="PTHR43875:SF15">
    <property type="entry name" value="TREHALOSE IMPORT ATP-BINDING PROTEIN SUGC"/>
    <property type="match status" value="1"/>
</dbReference>
<keyword evidence="2" id="KW-0813">Transport</keyword>
<dbReference type="InterPro" id="IPR047641">
    <property type="entry name" value="ABC_transpr_MalK/UgpC-like"/>
</dbReference>
<keyword evidence="7" id="KW-0472">Membrane</keyword>
<keyword evidence="3" id="KW-1003">Cell membrane</keyword>
<dbReference type="GO" id="GO:0055052">
    <property type="term" value="C:ATP-binding cassette (ABC) transporter complex, substrate-binding subunit-containing"/>
    <property type="evidence" value="ECO:0007669"/>
    <property type="project" value="TreeGrafter"/>
</dbReference>
<evidence type="ECO:0000256" key="3">
    <source>
        <dbReference type="ARBA" id="ARBA00022475"/>
    </source>
</evidence>
<evidence type="ECO:0000256" key="8">
    <source>
        <dbReference type="ARBA" id="ARBA00050355"/>
    </source>
</evidence>
<name>E7QZL9_HALPU</name>
<dbReference type="Pfam" id="PF17912">
    <property type="entry name" value="OB_MalK"/>
    <property type="match status" value="1"/>
</dbReference>
<evidence type="ECO:0000256" key="6">
    <source>
        <dbReference type="ARBA" id="ARBA00022967"/>
    </source>
</evidence>
<feature type="domain" description="ABC transporter" evidence="14">
    <location>
        <begin position="1"/>
        <end position="231"/>
    </location>
</feature>
<dbReference type="InterPro" id="IPR027417">
    <property type="entry name" value="P-loop_NTPase"/>
</dbReference>
<evidence type="ECO:0000256" key="4">
    <source>
        <dbReference type="ARBA" id="ARBA00022741"/>
    </source>
</evidence>
<dbReference type="PATRIC" id="fig|797209.4.peg.4145"/>
<comment type="catalytic activity">
    <reaction evidence="8">
        <text>D-xylose(out) + ATP + H2O = D-xylose(in) + ADP + phosphate + H(+)</text>
        <dbReference type="Rhea" id="RHEA:29899"/>
        <dbReference type="ChEBI" id="CHEBI:15377"/>
        <dbReference type="ChEBI" id="CHEBI:15378"/>
        <dbReference type="ChEBI" id="CHEBI:30616"/>
        <dbReference type="ChEBI" id="CHEBI:43474"/>
        <dbReference type="ChEBI" id="CHEBI:53455"/>
        <dbReference type="ChEBI" id="CHEBI:456216"/>
        <dbReference type="EC" id="7.5.2.13"/>
    </reaction>
    <physiologicalReaction direction="left-to-right" evidence="8">
        <dbReference type="Rhea" id="RHEA:29900"/>
    </physiologicalReaction>
</comment>
<dbReference type="EC" id="7.5.2.13" evidence="13"/>
<keyword evidence="5" id="KW-0067">ATP-binding</keyword>
<evidence type="ECO:0000256" key="13">
    <source>
        <dbReference type="ARBA" id="ARBA00066315"/>
    </source>
</evidence>
<comment type="similarity">
    <text evidence="11">Belongs to the ABC transporter superfamily. Carbohydrate uptake transporter-1 (CUT1) (TC 3.A.1.1) family.</text>
</comment>
<dbReference type="SUPFAM" id="SSF50331">
    <property type="entry name" value="MOP-like"/>
    <property type="match status" value="1"/>
</dbReference>
<dbReference type="GO" id="GO:0016887">
    <property type="term" value="F:ATP hydrolysis activity"/>
    <property type="evidence" value="ECO:0007669"/>
    <property type="project" value="InterPro"/>
</dbReference>
<evidence type="ECO:0000256" key="7">
    <source>
        <dbReference type="ARBA" id="ARBA00023136"/>
    </source>
</evidence>
<dbReference type="InterPro" id="IPR008995">
    <property type="entry name" value="Mo/tungstate-bd_C_term_dom"/>
</dbReference>
<dbReference type="Gene3D" id="2.40.50.100">
    <property type="match status" value="1"/>
</dbReference>
<comment type="caution">
    <text evidence="15">The sequence shown here is derived from an EMBL/GenBank/DDBJ whole genome shotgun (WGS) entry which is preliminary data.</text>
</comment>
<evidence type="ECO:0000256" key="9">
    <source>
        <dbReference type="ARBA" id="ARBA00051890"/>
    </source>
</evidence>
<keyword evidence="6" id="KW-1278">Translocase</keyword>
<evidence type="ECO:0000256" key="11">
    <source>
        <dbReference type="ARBA" id="ARBA00061029"/>
    </source>
</evidence>
<dbReference type="InterPro" id="IPR003439">
    <property type="entry name" value="ABC_transporter-like_ATP-bd"/>
</dbReference>
<dbReference type="SUPFAM" id="SSF52540">
    <property type="entry name" value="P-loop containing nucleoside triphosphate hydrolases"/>
    <property type="match status" value="1"/>
</dbReference>
<comment type="subcellular location">
    <subcellularLocation>
        <location evidence="1">Cell membrane</location>
        <topology evidence="1">Peripheral membrane protein</topology>
    </subcellularLocation>
</comment>
<dbReference type="SMART" id="SM00382">
    <property type="entry name" value="AAA"/>
    <property type="match status" value="1"/>
</dbReference>
<sequence>MRKEYDGDTGTVTAVDDVSLEVSDGEFLTIVGPSGSGKSTLLRMIAGLEDITGGSIRIGETVINDVPPQHRGVAMVFQNYALYPHMSVRKNMSYGLKLTTDLGSDEIRRRVEETAEMMGIEEHLEKKPNNLSGGQQQRVATGRAIVRQPEVFLFDEPLSNLDAKLRLHMRTELQRIQNELETTSVYVTHDQTEAMTMSDRIVILRDGTIQQVGTPEEVYARPTNRFVADFIGSPSMNFFDVSLQGTTLAAPSFEYDISSEWAQQIRENGTSDEFVLGIRPEHIEATADQSAPIRARLDVLEHEGSDNYLYLSKGDDEWTVRVDGNVRYDSGTTVALDLPAEHIHVFDRRTGENLLLRERPLQERTDSSAPA</sequence>
<protein>
    <recommendedName>
        <fullName evidence="13">ABC-type D-xylose/L-arabinose transporter</fullName>
        <ecNumber evidence="13">7.5.2.13</ecNumber>
    </recommendedName>
</protein>
<comment type="function">
    <text evidence="10">Part of the ABC transporter complex XacGHIJK involved in the uptake of xylose and arabinose. Responsible for energy coupling to the transport system.</text>
</comment>
<dbReference type="PROSITE" id="PS50893">
    <property type="entry name" value="ABC_TRANSPORTER_2"/>
    <property type="match status" value="1"/>
</dbReference>
<dbReference type="AlphaFoldDB" id="E7QZL9"/>